<keyword evidence="2" id="KW-0067">ATP-binding</keyword>
<accession>A0A392P2B0</accession>
<comment type="caution">
    <text evidence="2">The sequence shown here is derived from an EMBL/GenBank/DDBJ whole genome shotgun (WGS) entry which is preliminary data.</text>
</comment>
<protein>
    <submittedName>
        <fullName evidence="2">ATP-dependent helicase BRM-like</fullName>
    </submittedName>
</protein>
<proteinExistence type="predicted"/>
<evidence type="ECO:0000313" key="2">
    <source>
        <dbReference type="EMBL" id="MCI05630.1"/>
    </source>
</evidence>
<organism evidence="2 3">
    <name type="scientific">Trifolium medium</name>
    <dbReference type="NCBI Taxonomy" id="97028"/>
    <lineage>
        <taxon>Eukaryota</taxon>
        <taxon>Viridiplantae</taxon>
        <taxon>Streptophyta</taxon>
        <taxon>Embryophyta</taxon>
        <taxon>Tracheophyta</taxon>
        <taxon>Spermatophyta</taxon>
        <taxon>Magnoliopsida</taxon>
        <taxon>eudicotyledons</taxon>
        <taxon>Gunneridae</taxon>
        <taxon>Pentapetalae</taxon>
        <taxon>rosids</taxon>
        <taxon>fabids</taxon>
        <taxon>Fabales</taxon>
        <taxon>Fabaceae</taxon>
        <taxon>Papilionoideae</taxon>
        <taxon>50 kb inversion clade</taxon>
        <taxon>NPAAA clade</taxon>
        <taxon>Hologalegina</taxon>
        <taxon>IRL clade</taxon>
        <taxon>Trifolieae</taxon>
        <taxon>Trifolium</taxon>
    </lineage>
</organism>
<feature type="region of interest" description="Disordered" evidence="1">
    <location>
        <begin position="1"/>
        <end position="148"/>
    </location>
</feature>
<name>A0A392P2B0_9FABA</name>
<feature type="compositionally biased region" description="Low complexity" evidence="1">
    <location>
        <begin position="101"/>
        <end position="113"/>
    </location>
</feature>
<evidence type="ECO:0000256" key="1">
    <source>
        <dbReference type="SAM" id="MobiDB-lite"/>
    </source>
</evidence>
<dbReference type="EMBL" id="LXQA010059237">
    <property type="protein sequence ID" value="MCI05630.1"/>
    <property type="molecule type" value="Genomic_DNA"/>
</dbReference>
<sequence length="148" mass="15834">RGKTDAETDPFPTQKPLRRGSTSNGESGRIKVQLPQKVSRTGSGSGSAREQLQQDSPSLLVHPGELVVCKKKRNEREKSSVKPRIGSSGPISPPSMFPAMRSPTSGSGSSTPRAGNAQRPNGSGLSFGWANPVKRMRTDSGKRRPSHM</sequence>
<keyword evidence="2" id="KW-0347">Helicase</keyword>
<dbReference type="AlphaFoldDB" id="A0A392P2B0"/>
<feature type="non-terminal residue" evidence="2">
    <location>
        <position position="1"/>
    </location>
</feature>
<feature type="compositionally biased region" description="Polar residues" evidence="1">
    <location>
        <begin position="36"/>
        <end position="57"/>
    </location>
</feature>
<dbReference type="GO" id="GO:0004386">
    <property type="term" value="F:helicase activity"/>
    <property type="evidence" value="ECO:0007669"/>
    <property type="project" value="UniProtKB-KW"/>
</dbReference>
<evidence type="ECO:0000313" key="3">
    <source>
        <dbReference type="Proteomes" id="UP000265520"/>
    </source>
</evidence>
<reference evidence="2 3" key="1">
    <citation type="journal article" date="2018" name="Front. Plant Sci.">
        <title>Red Clover (Trifolium pratense) and Zigzag Clover (T. medium) - A Picture of Genomic Similarities and Differences.</title>
        <authorList>
            <person name="Dluhosova J."/>
            <person name="Istvanek J."/>
            <person name="Nedelnik J."/>
            <person name="Repkova J."/>
        </authorList>
    </citation>
    <scope>NUCLEOTIDE SEQUENCE [LARGE SCALE GENOMIC DNA]</scope>
    <source>
        <strain evidence="3">cv. 10/8</strain>
        <tissue evidence="2">Leaf</tissue>
    </source>
</reference>
<keyword evidence="2" id="KW-0547">Nucleotide-binding</keyword>
<keyword evidence="3" id="KW-1185">Reference proteome</keyword>
<keyword evidence="2" id="KW-0378">Hydrolase</keyword>
<dbReference type="Proteomes" id="UP000265520">
    <property type="component" value="Unassembled WGS sequence"/>
</dbReference>